<dbReference type="InterPro" id="IPR013083">
    <property type="entry name" value="Znf_RING/FYVE/PHD"/>
</dbReference>
<evidence type="ECO:0000256" key="4">
    <source>
        <dbReference type="PROSITE-ProRule" id="PRU00175"/>
    </source>
</evidence>
<evidence type="ECO:0000256" key="1">
    <source>
        <dbReference type="ARBA" id="ARBA00022723"/>
    </source>
</evidence>
<keyword evidence="1" id="KW-0479">Metal-binding</keyword>
<dbReference type="Pfam" id="PF02037">
    <property type="entry name" value="SAP"/>
    <property type="match status" value="1"/>
</dbReference>
<dbReference type="InterPro" id="IPR039577">
    <property type="entry name" value="Rad18"/>
</dbReference>
<dbReference type="PANTHER" id="PTHR14134">
    <property type="entry name" value="E3 UBIQUITIN-PROTEIN LIGASE RAD18"/>
    <property type="match status" value="1"/>
</dbReference>
<evidence type="ECO:0000256" key="5">
    <source>
        <dbReference type="SAM" id="MobiDB-lite"/>
    </source>
</evidence>
<feature type="compositionally biased region" description="Basic and acidic residues" evidence="5">
    <location>
        <begin position="163"/>
        <end position="174"/>
    </location>
</feature>
<dbReference type="Pfam" id="PF13923">
    <property type="entry name" value="zf-C3HC4_2"/>
    <property type="match status" value="1"/>
</dbReference>
<dbReference type="SUPFAM" id="SSF57850">
    <property type="entry name" value="RING/U-box"/>
    <property type="match status" value="1"/>
</dbReference>
<evidence type="ECO:0000313" key="9">
    <source>
        <dbReference type="RefSeq" id="XP_014664366.1"/>
    </source>
</evidence>
<dbReference type="Gene3D" id="3.30.40.10">
    <property type="entry name" value="Zinc/RING finger domain, C3HC4 (zinc finger)"/>
    <property type="match status" value="1"/>
</dbReference>
<dbReference type="PROSITE" id="PS50800">
    <property type="entry name" value="SAP"/>
    <property type="match status" value="1"/>
</dbReference>
<evidence type="ECO:0000259" key="6">
    <source>
        <dbReference type="PROSITE" id="PS50089"/>
    </source>
</evidence>
<feature type="domain" description="RING-type" evidence="6">
    <location>
        <begin position="28"/>
        <end position="67"/>
    </location>
</feature>
<keyword evidence="3" id="KW-0862">Zinc</keyword>
<dbReference type="CDD" id="cd16529">
    <property type="entry name" value="RING-HC_RAD18"/>
    <property type="match status" value="1"/>
</dbReference>
<evidence type="ECO:0000259" key="7">
    <source>
        <dbReference type="PROSITE" id="PS50800"/>
    </source>
</evidence>
<evidence type="ECO:0000256" key="2">
    <source>
        <dbReference type="ARBA" id="ARBA00022771"/>
    </source>
</evidence>
<dbReference type="RefSeq" id="XP_014664366.1">
    <property type="nucleotide sequence ID" value="XM_014808880.1"/>
</dbReference>
<dbReference type="Proteomes" id="UP000695022">
    <property type="component" value="Unplaced"/>
</dbReference>
<dbReference type="PROSITE" id="PS00518">
    <property type="entry name" value="ZF_RING_1"/>
    <property type="match status" value="1"/>
</dbReference>
<dbReference type="InterPro" id="IPR017907">
    <property type="entry name" value="Znf_RING_CS"/>
</dbReference>
<feature type="compositionally biased region" description="Polar residues" evidence="5">
    <location>
        <begin position="201"/>
        <end position="218"/>
    </location>
</feature>
<dbReference type="PANTHER" id="PTHR14134:SF2">
    <property type="entry name" value="E3 UBIQUITIN-PROTEIN LIGASE RAD18"/>
    <property type="match status" value="1"/>
</dbReference>
<feature type="domain" description="SAP" evidence="7">
    <location>
        <begin position="309"/>
        <end position="343"/>
    </location>
</feature>
<reference evidence="9" key="1">
    <citation type="submission" date="2025-08" db="UniProtKB">
        <authorList>
            <consortium name="RefSeq"/>
        </authorList>
    </citation>
    <scope>IDENTIFICATION</scope>
</reference>
<feature type="region of interest" description="Disordered" evidence="5">
    <location>
        <begin position="422"/>
        <end position="546"/>
    </location>
</feature>
<evidence type="ECO:0000313" key="8">
    <source>
        <dbReference type="Proteomes" id="UP000695022"/>
    </source>
</evidence>
<dbReference type="SMART" id="SM00184">
    <property type="entry name" value="RING"/>
    <property type="match status" value="1"/>
</dbReference>
<keyword evidence="2 4" id="KW-0863">Zinc-finger</keyword>
<feature type="compositionally biased region" description="Low complexity" evidence="5">
    <location>
        <begin position="459"/>
        <end position="472"/>
    </location>
</feature>
<dbReference type="SMART" id="SM00513">
    <property type="entry name" value="SAP"/>
    <property type="match status" value="1"/>
</dbReference>
<evidence type="ECO:0000256" key="3">
    <source>
        <dbReference type="ARBA" id="ARBA00022833"/>
    </source>
</evidence>
<protein>
    <submittedName>
        <fullName evidence="9">E3 ubiquitin-protein ligase RAD18-like</fullName>
    </submittedName>
</protein>
<feature type="region of interest" description="Disordered" evidence="5">
    <location>
        <begin position="102"/>
        <end position="225"/>
    </location>
</feature>
<dbReference type="PROSITE" id="PS50089">
    <property type="entry name" value="ZF_RING_2"/>
    <property type="match status" value="1"/>
</dbReference>
<keyword evidence="8" id="KW-1185">Reference proteome</keyword>
<feature type="region of interest" description="Disordered" evidence="5">
    <location>
        <begin position="373"/>
        <end position="399"/>
    </location>
</feature>
<gene>
    <name evidence="9" type="primary">LOC106806799</name>
</gene>
<feature type="compositionally biased region" description="Basic and acidic residues" evidence="5">
    <location>
        <begin position="112"/>
        <end position="154"/>
    </location>
</feature>
<name>A0ABM1DWP5_PRICU</name>
<accession>A0ABM1DWP5</accession>
<dbReference type="InterPro" id="IPR003034">
    <property type="entry name" value="SAP_dom"/>
</dbReference>
<proteinExistence type="predicted"/>
<sequence length="591" mass="64745">MAVVEETFPTDWPKEWQELQGLDGALRCPICYDFINVSMILPNCSHNYCSLCIRRYIGYKTRCPTCSMAVSEPELRNNRLLDDIVRHFLQLRPTLLKLVKASSEKAPAVETPSKRIGADTINLRDAKRPRLELERKPKQKNEGTEAMRVYDESHGLPQQQQSEGEKTARMDNKKPLLPQQQQQQQQQQKQRDGEEGVRIPNTPTQFPEQQTSETTSEASLRLPKPTTSVVYSSSTSAIQEETVTSVPPPCATSTPSAEPACEVTCPVCRALVKQHYINLHLDKCLTQQQESLKPPVKLPGRRPLPKLVYTLLSDKQLKSRLKEHGVSTQGNRQVLVRRHQEFLLLYNAECDSLHPRPVPALVAEVEKAERVRKGTVTQSKLPYQRAASPSKLEKNKEEYLKKHDSHFVKIITAMRERQRACQKQTTTASASRGQHCAASAAEQSGSGGATLQCERSLDESTSTDSEVVTSGGDVVTSEAAPAGDVGGKRTAPSSGQQRFGDGDSPSSAESGGGSTTPPLARVDGCRGDAGTPSRRSSDDETDMEDCDVSVAEDARPVAATTASRSVAVTTTSGVAATREADPPVVVLECSF</sequence>
<dbReference type="Gene3D" id="3.30.160.60">
    <property type="entry name" value="Classic Zinc Finger"/>
    <property type="match status" value="1"/>
</dbReference>
<organism evidence="8 9">
    <name type="scientific">Priapulus caudatus</name>
    <name type="common">Priapulid worm</name>
    <dbReference type="NCBI Taxonomy" id="37621"/>
    <lineage>
        <taxon>Eukaryota</taxon>
        <taxon>Metazoa</taxon>
        <taxon>Ecdysozoa</taxon>
        <taxon>Scalidophora</taxon>
        <taxon>Priapulida</taxon>
        <taxon>Priapulimorpha</taxon>
        <taxon>Priapulimorphida</taxon>
        <taxon>Priapulidae</taxon>
        <taxon>Priapulus</taxon>
    </lineage>
</organism>
<feature type="compositionally biased region" description="Low complexity" evidence="5">
    <location>
        <begin position="179"/>
        <end position="188"/>
    </location>
</feature>
<dbReference type="InterPro" id="IPR001841">
    <property type="entry name" value="Znf_RING"/>
</dbReference>
<feature type="compositionally biased region" description="Polar residues" evidence="5">
    <location>
        <begin position="422"/>
        <end position="432"/>
    </location>
</feature>
<dbReference type="GeneID" id="106806799"/>